<dbReference type="PANTHER" id="PTHR45947">
    <property type="entry name" value="SULFOQUINOVOSYL TRANSFERASE SQD2"/>
    <property type="match status" value="1"/>
</dbReference>
<dbReference type="GO" id="GO:0016757">
    <property type="term" value="F:glycosyltransferase activity"/>
    <property type="evidence" value="ECO:0007669"/>
    <property type="project" value="InterPro"/>
</dbReference>
<reference evidence="2 3" key="1">
    <citation type="submission" date="2019-01" db="EMBL/GenBank/DDBJ databases">
        <title>Senegalimassilia sp. nov. KGMB04484 isolated human feces.</title>
        <authorList>
            <person name="Han K.-I."/>
            <person name="Kim J.-S."/>
            <person name="Lee K.C."/>
            <person name="Suh M.K."/>
            <person name="Eom M.K."/>
            <person name="Lee J.H."/>
            <person name="Park S.-H."/>
            <person name="Kang S.W."/>
            <person name="Park J.-E."/>
            <person name="Oh B.S."/>
            <person name="Yu S.Y."/>
            <person name="Choi S.-H."/>
            <person name="Lee D.H."/>
            <person name="Yoon H."/>
            <person name="Kim B.-Y."/>
            <person name="Lee J.H."/>
            <person name="Lee J.-S."/>
        </authorList>
    </citation>
    <scope>NUCLEOTIDE SEQUENCE [LARGE SCALE GENOMIC DNA]</scope>
    <source>
        <strain evidence="2 3">KGMB04484</strain>
    </source>
</reference>
<dbReference type="InterPro" id="IPR001296">
    <property type="entry name" value="Glyco_trans_1"/>
</dbReference>
<comment type="caution">
    <text evidence="2">The sequence shown here is derived from an EMBL/GenBank/DDBJ whole genome shotgun (WGS) entry which is preliminary data.</text>
</comment>
<dbReference type="RefSeq" id="WP_129425421.1">
    <property type="nucleotide sequence ID" value="NZ_SDPW01000001.1"/>
</dbReference>
<dbReference type="OrthoDB" id="9801609at2"/>
<organism evidence="2 3">
    <name type="scientific">Senegalimassilia faecalis</name>
    <dbReference type="NCBI Taxonomy" id="2509433"/>
    <lineage>
        <taxon>Bacteria</taxon>
        <taxon>Bacillati</taxon>
        <taxon>Actinomycetota</taxon>
        <taxon>Coriobacteriia</taxon>
        <taxon>Coriobacteriales</taxon>
        <taxon>Coriobacteriaceae</taxon>
        <taxon>Senegalimassilia</taxon>
    </lineage>
</organism>
<dbReference type="Pfam" id="PF00534">
    <property type="entry name" value="Glycos_transf_1"/>
    <property type="match status" value="1"/>
</dbReference>
<dbReference type="PANTHER" id="PTHR45947:SF3">
    <property type="entry name" value="SULFOQUINOVOSYL TRANSFERASE SQD2"/>
    <property type="match status" value="1"/>
</dbReference>
<dbReference type="InterPro" id="IPR050194">
    <property type="entry name" value="Glycosyltransferase_grp1"/>
</dbReference>
<dbReference type="CDD" id="cd03801">
    <property type="entry name" value="GT4_PimA-like"/>
    <property type="match status" value="1"/>
</dbReference>
<dbReference type="AlphaFoldDB" id="A0A4Q2K545"/>
<evidence type="ECO:0000313" key="2">
    <source>
        <dbReference type="EMBL" id="RXZ54744.1"/>
    </source>
</evidence>
<name>A0A4Q2K545_9ACTN</name>
<evidence type="ECO:0000313" key="3">
    <source>
        <dbReference type="Proteomes" id="UP000293345"/>
    </source>
</evidence>
<sequence length="422" mass="46928">MKIIVAHSQQQHSYRLAVALERARLLEAYCTTVYYRPRNLTSLAAKVLPPFWRKKATGRHCNELPDAKVIQRTEFGGLAVLFCHNIPFMRRWYWQIKRIVDDRFGRKVAKLAAKTGADAVVCYDGCSAVLFEEVKRLSPGTVTIADMSAANALYLKSVYELDEAERPEFAKSLHSWKRVWDPVDVARTERELAAADAFLCGSTFVERSLGYSNIGPDKCAVCHYGVDTEKFPYRERVEKPESEPLTFVYLGIVGEHKGAAYLFEAFEGIPASKARLVCVGAVRISDSIAAGLPANIELKGMVQHDEVSALLLNADVMLFPSLGDGFSLSIMEGFASGLPVVCSDNTGAADCVIEGENGFVVPTRDAAALRERIEWFCSNRGRIPHMAACARKVVLGLTWDEYYTNAAEAVEDLVRKVRDERK</sequence>
<dbReference type="Gene3D" id="3.40.50.2000">
    <property type="entry name" value="Glycogen Phosphorylase B"/>
    <property type="match status" value="2"/>
</dbReference>
<keyword evidence="2" id="KW-0808">Transferase</keyword>
<proteinExistence type="predicted"/>
<feature type="domain" description="Glycosyl transferase family 1" evidence="1">
    <location>
        <begin position="239"/>
        <end position="382"/>
    </location>
</feature>
<gene>
    <name evidence="2" type="ORF">ET524_09820</name>
</gene>
<dbReference type="SUPFAM" id="SSF53756">
    <property type="entry name" value="UDP-Glycosyltransferase/glycogen phosphorylase"/>
    <property type="match status" value="1"/>
</dbReference>
<keyword evidence="3" id="KW-1185">Reference proteome</keyword>
<evidence type="ECO:0000259" key="1">
    <source>
        <dbReference type="Pfam" id="PF00534"/>
    </source>
</evidence>
<dbReference type="EMBL" id="SDPW01000001">
    <property type="protein sequence ID" value="RXZ54744.1"/>
    <property type="molecule type" value="Genomic_DNA"/>
</dbReference>
<accession>A0A4Q2K545</accession>
<protein>
    <submittedName>
        <fullName evidence="2">Glycosyltransferase</fullName>
    </submittedName>
</protein>
<dbReference type="Proteomes" id="UP000293345">
    <property type="component" value="Unassembled WGS sequence"/>
</dbReference>